<proteinExistence type="predicted"/>
<protein>
    <submittedName>
        <fullName evidence="2">Methyltransferase type 11</fullName>
    </submittedName>
</protein>
<organism evidence="2 3">
    <name type="scientific">Candidatus Nomurabacteria bacterium RIFCSPHIGHO2_12_FULL_37_29</name>
    <dbReference type="NCBI Taxonomy" id="1801759"/>
    <lineage>
        <taxon>Bacteria</taxon>
        <taxon>Candidatus Nomuraibacteriota</taxon>
    </lineage>
</organism>
<dbReference type="Pfam" id="PF08241">
    <property type="entry name" value="Methyltransf_11"/>
    <property type="match status" value="1"/>
</dbReference>
<feature type="domain" description="Methyltransferase type 11" evidence="1">
    <location>
        <begin position="77"/>
        <end position="164"/>
    </location>
</feature>
<dbReference type="AlphaFoldDB" id="A0A1F6WAV3"/>
<dbReference type="GO" id="GO:0008757">
    <property type="term" value="F:S-adenosylmethionine-dependent methyltransferase activity"/>
    <property type="evidence" value="ECO:0007669"/>
    <property type="project" value="InterPro"/>
</dbReference>
<dbReference type="GO" id="GO:0032259">
    <property type="term" value="P:methylation"/>
    <property type="evidence" value="ECO:0007669"/>
    <property type="project" value="UniProtKB-KW"/>
</dbReference>
<dbReference type="Gene3D" id="3.40.50.150">
    <property type="entry name" value="Vaccinia Virus protein VP39"/>
    <property type="match status" value="1"/>
</dbReference>
<evidence type="ECO:0000313" key="2">
    <source>
        <dbReference type="EMBL" id="OGI78952.1"/>
    </source>
</evidence>
<dbReference type="InterPro" id="IPR013216">
    <property type="entry name" value="Methyltransf_11"/>
</dbReference>
<comment type="caution">
    <text evidence="2">The sequence shown here is derived from an EMBL/GenBank/DDBJ whole genome shotgun (WGS) entry which is preliminary data.</text>
</comment>
<reference evidence="2 3" key="1">
    <citation type="journal article" date="2016" name="Nat. Commun.">
        <title>Thousands of microbial genomes shed light on interconnected biogeochemical processes in an aquifer system.</title>
        <authorList>
            <person name="Anantharaman K."/>
            <person name="Brown C.T."/>
            <person name="Hug L.A."/>
            <person name="Sharon I."/>
            <person name="Castelle C.J."/>
            <person name="Probst A.J."/>
            <person name="Thomas B.C."/>
            <person name="Singh A."/>
            <person name="Wilkins M.J."/>
            <person name="Karaoz U."/>
            <person name="Brodie E.L."/>
            <person name="Williams K.H."/>
            <person name="Hubbard S.S."/>
            <person name="Banfield J.F."/>
        </authorList>
    </citation>
    <scope>NUCLEOTIDE SEQUENCE [LARGE SCALE GENOMIC DNA]</scope>
</reference>
<evidence type="ECO:0000259" key="1">
    <source>
        <dbReference type="Pfam" id="PF08241"/>
    </source>
</evidence>
<sequence length="217" mass="25102">MAEIDLLVDYPKPKRNLEERASQKNPEDVRIARQFGKEFFDGPRSQGYGGYKDWTRWVPVAKHIIDHYKLGPEASILDVGCAKGFALYAFLQVVPTLKVAGVDVSEYAIENSPESVKPYLKVANAKELPYPNKSFDFVISINTVHNLELEECKIAIKEIERVKKDFAFITVDAYRNEEEKERMMMWNLTAKTILSVDDWKKLFDEVGYTGDYYWFIP</sequence>
<keyword evidence="2" id="KW-0489">Methyltransferase</keyword>
<dbReference type="EMBL" id="MFUJ01000034">
    <property type="protein sequence ID" value="OGI78952.1"/>
    <property type="molecule type" value="Genomic_DNA"/>
</dbReference>
<keyword evidence="2" id="KW-0808">Transferase</keyword>
<name>A0A1F6WAV3_9BACT</name>
<evidence type="ECO:0000313" key="3">
    <source>
        <dbReference type="Proteomes" id="UP000177052"/>
    </source>
</evidence>
<dbReference type="InterPro" id="IPR029063">
    <property type="entry name" value="SAM-dependent_MTases_sf"/>
</dbReference>
<accession>A0A1F6WAV3</accession>
<gene>
    <name evidence="2" type="ORF">A3F19_02830</name>
</gene>
<dbReference type="Proteomes" id="UP000177052">
    <property type="component" value="Unassembled WGS sequence"/>
</dbReference>
<dbReference type="CDD" id="cd02440">
    <property type="entry name" value="AdoMet_MTases"/>
    <property type="match status" value="1"/>
</dbReference>
<dbReference type="SUPFAM" id="SSF53335">
    <property type="entry name" value="S-adenosyl-L-methionine-dependent methyltransferases"/>
    <property type="match status" value="1"/>
</dbReference>